<name>A0ABP4WUV5_9MICC</name>
<protein>
    <recommendedName>
        <fullName evidence="1">Transposase DDE domain-containing protein</fullName>
    </recommendedName>
</protein>
<evidence type="ECO:0000313" key="2">
    <source>
        <dbReference type="EMBL" id="GAA1760103.1"/>
    </source>
</evidence>
<dbReference type="EMBL" id="BAAAOA010000019">
    <property type="protein sequence ID" value="GAA1760103.1"/>
    <property type="molecule type" value="Genomic_DNA"/>
</dbReference>
<proteinExistence type="predicted"/>
<comment type="caution">
    <text evidence="2">The sequence shown here is derived from an EMBL/GenBank/DDBJ whole genome shotgun (WGS) entry which is preliminary data.</text>
</comment>
<organism evidence="2 3">
    <name type="scientific">Kocuria aegyptia</name>
    <dbReference type="NCBI Taxonomy" id="330943"/>
    <lineage>
        <taxon>Bacteria</taxon>
        <taxon>Bacillati</taxon>
        <taxon>Actinomycetota</taxon>
        <taxon>Actinomycetes</taxon>
        <taxon>Micrococcales</taxon>
        <taxon>Micrococcaceae</taxon>
        <taxon>Kocuria</taxon>
    </lineage>
</organism>
<sequence length="289" mass="30588">MHHSTLVFPAVPVSFSGQSLISHAGVSVVTGFMDALGFGRLCQDRLGQFVPSGARHRPGRLVGSLAAMLAAGGEHACDLDILRSSPGVIGQLPSNATVSRFFERTVVNPELFSYGFETLTRELRTRAWNAAGNANPALIATAADPLIIDIDATLVTSHSDKENAAGTYKGGYGFAPFIASVDYGTGKGSGEILAAVLRPGNAGANSAEDHIRVFHTAVAQLPDGFYGATGTLAGQKVLVRTDSAGASRKFLWHLHSLGVQFSTSYTLPFGKAHMIDWISNKQHWQPALD</sequence>
<dbReference type="InterPro" id="IPR025668">
    <property type="entry name" value="Tnp_DDE_dom"/>
</dbReference>
<evidence type="ECO:0000313" key="3">
    <source>
        <dbReference type="Proteomes" id="UP001501204"/>
    </source>
</evidence>
<dbReference type="Pfam" id="PF13701">
    <property type="entry name" value="DDE_Tnp_1_4"/>
    <property type="match status" value="1"/>
</dbReference>
<dbReference type="Proteomes" id="UP001501204">
    <property type="component" value="Unassembled WGS sequence"/>
</dbReference>
<evidence type="ECO:0000259" key="1">
    <source>
        <dbReference type="Pfam" id="PF13701"/>
    </source>
</evidence>
<reference evidence="3" key="1">
    <citation type="journal article" date="2019" name="Int. J. Syst. Evol. Microbiol.">
        <title>The Global Catalogue of Microorganisms (GCM) 10K type strain sequencing project: providing services to taxonomists for standard genome sequencing and annotation.</title>
        <authorList>
            <consortium name="The Broad Institute Genomics Platform"/>
            <consortium name="The Broad Institute Genome Sequencing Center for Infectious Disease"/>
            <person name="Wu L."/>
            <person name="Ma J."/>
        </authorList>
    </citation>
    <scope>NUCLEOTIDE SEQUENCE [LARGE SCALE GENOMIC DNA]</scope>
    <source>
        <strain evidence="3">JCM 14735</strain>
    </source>
</reference>
<accession>A0ABP4WUV5</accession>
<gene>
    <name evidence="2" type="ORF">GCM10009767_19060</name>
</gene>
<feature type="domain" description="Transposase DDE" evidence="1">
    <location>
        <begin position="10"/>
        <end position="262"/>
    </location>
</feature>
<keyword evidence="3" id="KW-1185">Reference proteome</keyword>